<evidence type="ECO:0000256" key="1">
    <source>
        <dbReference type="ARBA" id="ARBA00001974"/>
    </source>
</evidence>
<feature type="domain" description="Acyl-CoA oxidase/dehydrogenase middle" evidence="8">
    <location>
        <begin position="135"/>
        <end position="229"/>
    </location>
</feature>
<dbReference type="PANTHER" id="PTHR43292">
    <property type="entry name" value="ACYL-COA DEHYDROGENASE"/>
    <property type="match status" value="1"/>
</dbReference>
<evidence type="ECO:0000313" key="10">
    <source>
        <dbReference type="EMBL" id="GAA4952080.1"/>
    </source>
</evidence>
<dbReference type="RefSeq" id="WP_345425676.1">
    <property type="nucleotide sequence ID" value="NZ_AP031496.1"/>
</dbReference>
<dbReference type="SUPFAM" id="SSF56645">
    <property type="entry name" value="Acyl-CoA dehydrogenase NM domain-like"/>
    <property type="match status" value="1"/>
</dbReference>
<keyword evidence="3 6" id="KW-0285">Flavoprotein</keyword>
<gene>
    <name evidence="10" type="ORF">GCM10025791_35880</name>
</gene>
<dbReference type="InterPro" id="IPR046373">
    <property type="entry name" value="Acyl-CoA_Oxase/DH_mid-dom_sf"/>
</dbReference>
<name>A0AAV3U6L1_9ALTE</name>
<evidence type="ECO:0000256" key="5">
    <source>
        <dbReference type="ARBA" id="ARBA00023002"/>
    </source>
</evidence>
<comment type="caution">
    <text evidence="10">The sequence shown here is derived from an EMBL/GenBank/DDBJ whole genome shotgun (WGS) entry which is preliminary data.</text>
</comment>
<dbReference type="GO" id="GO:0050660">
    <property type="term" value="F:flavin adenine dinucleotide binding"/>
    <property type="evidence" value="ECO:0007669"/>
    <property type="project" value="InterPro"/>
</dbReference>
<evidence type="ECO:0000259" key="9">
    <source>
        <dbReference type="Pfam" id="PF02771"/>
    </source>
</evidence>
<dbReference type="Pfam" id="PF02770">
    <property type="entry name" value="Acyl-CoA_dh_M"/>
    <property type="match status" value="1"/>
</dbReference>
<evidence type="ECO:0000256" key="3">
    <source>
        <dbReference type="ARBA" id="ARBA00022630"/>
    </source>
</evidence>
<dbReference type="InterPro" id="IPR037069">
    <property type="entry name" value="AcylCoA_DH/ox_N_sf"/>
</dbReference>
<evidence type="ECO:0000313" key="11">
    <source>
        <dbReference type="Proteomes" id="UP001409585"/>
    </source>
</evidence>
<dbReference type="GO" id="GO:0005886">
    <property type="term" value="C:plasma membrane"/>
    <property type="evidence" value="ECO:0007669"/>
    <property type="project" value="TreeGrafter"/>
</dbReference>
<dbReference type="InterPro" id="IPR009075">
    <property type="entry name" value="AcylCo_DH/oxidase_C"/>
</dbReference>
<dbReference type="InterPro" id="IPR006091">
    <property type="entry name" value="Acyl-CoA_Oxase/DH_mid-dom"/>
</dbReference>
<keyword evidence="5 6" id="KW-0560">Oxidoreductase</keyword>
<dbReference type="Proteomes" id="UP001409585">
    <property type="component" value="Unassembled WGS sequence"/>
</dbReference>
<evidence type="ECO:0000256" key="4">
    <source>
        <dbReference type="ARBA" id="ARBA00022827"/>
    </source>
</evidence>
<evidence type="ECO:0000256" key="2">
    <source>
        <dbReference type="ARBA" id="ARBA00009347"/>
    </source>
</evidence>
<dbReference type="AlphaFoldDB" id="A0AAV3U6L1"/>
<protein>
    <submittedName>
        <fullName evidence="10">Acyl-CoA dehydrogenase family protein</fullName>
    </submittedName>
</protein>
<dbReference type="EMBL" id="BAABLX010000029">
    <property type="protein sequence ID" value="GAA4952080.1"/>
    <property type="molecule type" value="Genomic_DNA"/>
</dbReference>
<dbReference type="InterPro" id="IPR009100">
    <property type="entry name" value="AcylCoA_DH/oxidase_NM_dom_sf"/>
</dbReference>
<dbReference type="InterPro" id="IPR052161">
    <property type="entry name" value="Mycobact_Acyl-CoA_DH"/>
</dbReference>
<sequence>MTDSNWSSRHDDRNQLSDEEFRQQLRLFLQANFPREWRQDFHRPFRRLRGPEQKQWLRILNDNGWRAPAWPRHFGGMGLSFRKQLIYHEELEHAGVARVIDLGDSQLGPTLILLGNEQQQQLYLPKILNCEHIWCQGYSEPNAGSDLASLRCSAVLQGDDFVVNGQKIWTTHANDATHIFTLVRTGKFEKKQQGISFLLIDLNTPGITIRPINNLAGEDEFCEVFFDDVPVPKTNLVGEIDQGWRVAKSLLGYERVWIGSPALVSKALELSRQLIELRELDVDCGARDRYAELCADLHDYKLLYTRICNQISDSGREPGPEVSMLKLYASELLQRVTEFNVQAAAEWGGVVGDTVIGDTLTDLHWQYMMARPVTIFAGANEVQRDILAKAVLRLPT</sequence>
<feature type="domain" description="Acyl-CoA dehydrogenase/oxidase C-terminal" evidence="7">
    <location>
        <begin position="241"/>
        <end position="392"/>
    </location>
</feature>
<accession>A0AAV3U6L1</accession>
<feature type="domain" description="Acyl-CoA dehydrogenase/oxidase N-terminal" evidence="9">
    <location>
        <begin position="19"/>
        <end position="129"/>
    </location>
</feature>
<dbReference type="InterPro" id="IPR013786">
    <property type="entry name" value="AcylCoA_DH/ox_N"/>
</dbReference>
<dbReference type="Gene3D" id="1.10.540.10">
    <property type="entry name" value="Acyl-CoA dehydrogenase/oxidase, N-terminal domain"/>
    <property type="match status" value="1"/>
</dbReference>
<evidence type="ECO:0000259" key="8">
    <source>
        <dbReference type="Pfam" id="PF02770"/>
    </source>
</evidence>
<dbReference type="Gene3D" id="1.20.140.10">
    <property type="entry name" value="Butyryl-CoA Dehydrogenase, subunit A, domain 3"/>
    <property type="match status" value="1"/>
</dbReference>
<dbReference type="GO" id="GO:0016627">
    <property type="term" value="F:oxidoreductase activity, acting on the CH-CH group of donors"/>
    <property type="evidence" value="ECO:0007669"/>
    <property type="project" value="InterPro"/>
</dbReference>
<dbReference type="Pfam" id="PF02771">
    <property type="entry name" value="Acyl-CoA_dh_N"/>
    <property type="match status" value="1"/>
</dbReference>
<evidence type="ECO:0000256" key="6">
    <source>
        <dbReference type="RuleBase" id="RU362125"/>
    </source>
</evidence>
<keyword evidence="11" id="KW-1185">Reference proteome</keyword>
<dbReference type="InterPro" id="IPR036250">
    <property type="entry name" value="AcylCo_DH-like_C"/>
</dbReference>
<keyword evidence="4 6" id="KW-0274">FAD</keyword>
<dbReference type="Gene3D" id="2.40.110.10">
    <property type="entry name" value="Butyryl-CoA Dehydrogenase, subunit A, domain 2"/>
    <property type="match status" value="1"/>
</dbReference>
<comment type="cofactor">
    <cofactor evidence="1 6">
        <name>FAD</name>
        <dbReference type="ChEBI" id="CHEBI:57692"/>
    </cofactor>
</comment>
<proteinExistence type="inferred from homology"/>
<comment type="similarity">
    <text evidence="2 6">Belongs to the acyl-CoA dehydrogenase family.</text>
</comment>
<dbReference type="SUPFAM" id="SSF47203">
    <property type="entry name" value="Acyl-CoA dehydrogenase C-terminal domain-like"/>
    <property type="match status" value="1"/>
</dbReference>
<reference evidence="11" key="1">
    <citation type="journal article" date="2019" name="Int. J. Syst. Evol. Microbiol.">
        <title>The Global Catalogue of Microorganisms (GCM) 10K type strain sequencing project: providing services to taxonomists for standard genome sequencing and annotation.</title>
        <authorList>
            <consortium name="The Broad Institute Genomics Platform"/>
            <consortium name="The Broad Institute Genome Sequencing Center for Infectious Disease"/>
            <person name="Wu L."/>
            <person name="Ma J."/>
        </authorList>
    </citation>
    <scope>NUCLEOTIDE SEQUENCE [LARGE SCALE GENOMIC DNA]</scope>
    <source>
        <strain evidence="11">JCM 19134</strain>
    </source>
</reference>
<organism evidence="10 11">
    <name type="scientific">Halioxenophilus aromaticivorans</name>
    <dbReference type="NCBI Taxonomy" id="1306992"/>
    <lineage>
        <taxon>Bacteria</taxon>
        <taxon>Pseudomonadati</taxon>
        <taxon>Pseudomonadota</taxon>
        <taxon>Gammaproteobacteria</taxon>
        <taxon>Alteromonadales</taxon>
        <taxon>Alteromonadaceae</taxon>
        <taxon>Halioxenophilus</taxon>
    </lineage>
</organism>
<evidence type="ECO:0000259" key="7">
    <source>
        <dbReference type="Pfam" id="PF00441"/>
    </source>
</evidence>
<dbReference type="PANTHER" id="PTHR43292:SF3">
    <property type="entry name" value="ACYL-COA DEHYDROGENASE FADE29"/>
    <property type="match status" value="1"/>
</dbReference>
<dbReference type="FunFam" id="2.40.110.10:FF:000011">
    <property type="entry name" value="Acyl-CoA dehydrogenase FadE34"/>
    <property type="match status" value="1"/>
</dbReference>
<dbReference type="Pfam" id="PF00441">
    <property type="entry name" value="Acyl-CoA_dh_1"/>
    <property type="match status" value="1"/>
</dbReference>